<organism evidence="2 3">
    <name type="scientific">Flavobacterium cupreum</name>
    <dbReference type="NCBI Taxonomy" id="2133766"/>
    <lineage>
        <taxon>Bacteria</taxon>
        <taxon>Pseudomonadati</taxon>
        <taxon>Bacteroidota</taxon>
        <taxon>Flavobacteriia</taxon>
        <taxon>Flavobacteriales</taxon>
        <taxon>Flavobacteriaceae</taxon>
        <taxon>Flavobacterium</taxon>
    </lineage>
</organism>
<feature type="compositionally biased region" description="Polar residues" evidence="1">
    <location>
        <begin position="73"/>
        <end position="82"/>
    </location>
</feature>
<evidence type="ECO:0000313" key="2">
    <source>
        <dbReference type="EMBL" id="RUT67646.1"/>
    </source>
</evidence>
<evidence type="ECO:0000256" key="1">
    <source>
        <dbReference type="SAM" id="MobiDB-lite"/>
    </source>
</evidence>
<feature type="compositionally biased region" description="Low complexity" evidence="1">
    <location>
        <begin position="110"/>
        <end position="120"/>
    </location>
</feature>
<dbReference type="AlphaFoldDB" id="A0A433ZZV9"/>
<feature type="non-terminal residue" evidence="2">
    <location>
        <position position="1"/>
    </location>
</feature>
<protein>
    <submittedName>
        <fullName evidence="2">Uncharacterized protein</fullName>
    </submittedName>
</protein>
<feature type="non-terminal residue" evidence="2">
    <location>
        <position position="132"/>
    </location>
</feature>
<accession>A0A433ZZV9</accession>
<dbReference type="EMBL" id="QWDM01000098">
    <property type="protein sequence ID" value="RUT67646.1"/>
    <property type="molecule type" value="Genomic_DNA"/>
</dbReference>
<comment type="caution">
    <text evidence="2">The sequence shown here is derived from an EMBL/GenBank/DDBJ whole genome shotgun (WGS) entry which is preliminary data.</text>
</comment>
<proteinExistence type="predicted"/>
<dbReference type="Proteomes" id="UP000288102">
    <property type="component" value="Unassembled WGS sequence"/>
</dbReference>
<evidence type="ECO:0000313" key="3">
    <source>
        <dbReference type="Proteomes" id="UP000288102"/>
    </source>
</evidence>
<name>A0A433ZZV9_9FLAO</name>
<feature type="compositionally biased region" description="Basic residues" evidence="1">
    <location>
        <begin position="121"/>
        <end position="132"/>
    </location>
</feature>
<gene>
    <name evidence="2" type="ORF">D0817_25355</name>
</gene>
<feature type="compositionally biased region" description="Basic and acidic residues" evidence="1">
    <location>
        <begin position="60"/>
        <end position="69"/>
    </location>
</feature>
<sequence length="132" mass="14669">IQPQVARRHPKDFEGTAVFVHGCAAAKKYFRAARKTVRAKGEQGQWSPRDAVVVGLRARHGEARPEHRLRPSSGINQRTQDTARGARTRRIRQFALSFPNAQGQRQPAHAGAARRGQPVGRGRRPRPGKKKG</sequence>
<feature type="region of interest" description="Disordered" evidence="1">
    <location>
        <begin position="60"/>
        <end position="132"/>
    </location>
</feature>
<reference evidence="3" key="1">
    <citation type="journal article" date="2019" name="Syst. Appl. Microbiol.">
        <title>Flavobacterium circumlabens sp. nov. and Flavobacterium cupreum sp. nov., two psychrotrophic species isolated from Antarctic environmental samples.</title>
        <authorList>
            <person name="Kralova S."/>
            <person name="Busse H.-J."/>
            <person name="Svec P."/>
            <person name="Maslanova I."/>
            <person name="Stankova E."/>
            <person name="Bartak M."/>
            <person name="Sedlacek I."/>
        </authorList>
    </citation>
    <scope>NUCLEOTIDE SEQUENCE [LARGE SCALE GENOMIC DNA]</scope>
    <source>
        <strain evidence="3">CCM 8825</strain>
    </source>
</reference>
<keyword evidence="3" id="KW-1185">Reference proteome</keyword>